<proteinExistence type="predicted"/>
<keyword evidence="2" id="KW-0812">Transmembrane</keyword>
<comment type="caution">
    <text evidence="3">The sequence shown here is derived from an EMBL/GenBank/DDBJ whole genome shotgun (WGS) entry which is preliminary data.</text>
</comment>
<feature type="transmembrane region" description="Helical" evidence="2">
    <location>
        <begin position="43"/>
        <end position="67"/>
    </location>
</feature>
<evidence type="ECO:0000313" key="4">
    <source>
        <dbReference type="Proteomes" id="UP000799444"/>
    </source>
</evidence>
<protein>
    <submittedName>
        <fullName evidence="3">Uncharacterized protein</fullName>
    </submittedName>
</protein>
<accession>A0A9P4R2X7</accession>
<organism evidence="3 4">
    <name type="scientific">Polyplosphaeria fusca</name>
    <dbReference type="NCBI Taxonomy" id="682080"/>
    <lineage>
        <taxon>Eukaryota</taxon>
        <taxon>Fungi</taxon>
        <taxon>Dikarya</taxon>
        <taxon>Ascomycota</taxon>
        <taxon>Pezizomycotina</taxon>
        <taxon>Dothideomycetes</taxon>
        <taxon>Pleosporomycetidae</taxon>
        <taxon>Pleosporales</taxon>
        <taxon>Tetraplosphaeriaceae</taxon>
        <taxon>Polyplosphaeria</taxon>
    </lineage>
</organism>
<reference evidence="3" key="1">
    <citation type="journal article" date="2020" name="Stud. Mycol.">
        <title>101 Dothideomycetes genomes: a test case for predicting lifestyles and emergence of pathogens.</title>
        <authorList>
            <person name="Haridas S."/>
            <person name="Albert R."/>
            <person name="Binder M."/>
            <person name="Bloem J."/>
            <person name="Labutti K."/>
            <person name="Salamov A."/>
            <person name="Andreopoulos B."/>
            <person name="Baker S."/>
            <person name="Barry K."/>
            <person name="Bills G."/>
            <person name="Bluhm B."/>
            <person name="Cannon C."/>
            <person name="Castanera R."/>
            <person name="Culley D."/>
            <person name="Daum C."/>
            <person name="Ezra D."/>
            <person name="Gonzalez J."/>
            <person name="Henrissat B."/>
            <person name="Kuo A."/>
            <person name="Liang C."/>
            <person name="Lipzen A."/>
            <person name="Lutzoni F."/>
            <person name="Magnuson J."/>
            <person name="Mondo S."/>
            <person name="Nolan M."/>
            <person name="Ohm R."/>
            <person name="Pangilinan J."/>
            <person name="Park H.-J."/>
            <person name="Ramirez L."/>
            <person name="Alfaro M."/>
            <person name="Sun H."/>
            <person name="Tritt A."/>
            <person name="Yoshinaga Y."/>
            <person name="Zwiers L.-H."/>
            <person name="Turgeon B."/>
            <person name="Goodwin S."/>
            <person name="Spatafora J."/>
            <person name="Crous P."/>
            <person name="Grigoriev I."/>
        </authorList>
    </citation>
    <scope>NUCLEOTIDE SEQUENCE</scope>
    <source>
        <strain evidence="3">CBS 125425</strain>
    </source>
</reference>
<evidence type="ECO:0000256" key="1">
    <source>
        <dbReference type="SAM" id="MobiDB-lite"/>
    </source>
</evidence>
<keyword evidence="4" id="KW-1185">Reference proteome</keyword>
<name>A0A9P4R2X7_9PLEO</name>
<sequence length="152" mass="16571">MAPRHGITVYGSAPPIDFSALAGTPSRPSRHLSRRAQTNAGGIVFIIILVLVGVGLIFCLAIAIVIVKNKVKRRKRDKQMDAKRVDNLHQYHAIEDMESRTTGTVQELPSENETIELQGDATQAPKTHEVDGFTAAPRMAPQPVELPPDSRG</sequence>
<evidence type="ECO:0000313" key="3">
    <source>
        <dbReference type="EMBL" id="KAF2735817.1"/>
    </source>
</evidence>
<feature type="compositionally biased region" description="Polar residues" evidence="1">
    <location>
        <begin position="100"/>
        <end position="112"/>
    </location>
</feature>
<dbReference type="AlphaFoldDB" id="A0A9P4R2X7"/>
<dbReference type="Proteomes" id="UP000799444">
    <property type="component" value="Unassembled WGS sequence"/>
</dbReference>
<evidence type="ECO:0000256" key="2">
    <source>
        <dbReference type="SAM" id="Phobius"/>
    </source>
</evidence>
<feature type="region of interest" description="Disordered" evidence="1">
    <location>
        <begin position="96"/>
        <end position="152"/>
    </location>
</feature>
<gene>
    <name evidence="3" type="ORF">EJ04DRAFT_562965</name>
</gene>
<keyword evidence="2" id="KW-1133">Transmembrane helix</keyword>
<dbReference type="EMBL" id="ML996131">
    <property type="protein sequence ID" value="KAF2735817.1"/>
    <property type="molecule type" value="Genomic_DNA"/>
</dbReference>
<keyword evidence="2" id="KW-0472">Membrane</keyword>